<proteinExistence type="predicted"/>
<evidence type="ECO:0008006" key="4">
    <source>
        <dbReference type="Google" id="ProtNLM"/>
    </source>
</evidence>
<accession>A0A835V1H8</accession>
<evidence type="ECO:0000256" key="1">
    <source>
        <dbReference type="SAM" id="MobiDB-lite"/>
    </source>
</evidence>
<dbReference type="PANTHER" id="PTHR34682">
    <property type="entry name" value="AT HOOK MOTIF-CONTAINING PROTEIN"/>
    <property type="match status" value="1"/>
</dbReference>
<feature type="region of interest" description="Disordered" evidence="1">
    <location>
        <begin position="397"/>
        <end position="479"/>
    </location>
</feature>
<organism evidence="2 3">
    <name type="scientific">Vanilla planifolia</name>
    <name type="common">Vanilla</name>
    <dbReference type="NCBI Taxonomy" id="51239"/>
    <lineage>
        <taxon>Eukaryota</taxon>
        <taxon>Viridiplantae</taxon>
        <taxon>Streptophyta</taxon>
        <taxon>Embryophyta</taxon>
        <taxon>Tracheophyta</taxon>
        <taxon>Spermatophyta</taxon>
        <taxon>Magnoliopsida</taxon>
        <taxon>Liliopsida</taxon>
        <taxon>Asparagales</taxon>
        <taxon>Orchidaceae</taxon>
        <taxon>Vanilloideae</taxon>
        <taxon>Vanilleae</taxon>
        <taxon>Vanilla</taxon>
    </lineage>
</organism>
<name>A0A835V1H8_VANPL</name>
<dbReference type="InterPro" id="IPR045881">
    <property type="entry name" value="MNM1-like"/>
</dbReference>
<feature type="compositionally biased region" description="Basic and acidic residues" evidence="1">
    <location>
        <begin position="272"/>
        <end position="284"/>
    </location>
</feature>
<feature type="compositionally biased region" description="Polar residues" evidence="1">
    <location>
        <begin position="1"/>
        <end position="20"/>
    </location>
</feature>
<comment type="caution">
    <text evidence="2">The sequence shown here is derived from an EMBL/GenBank/DDBJ whole genome shotgun (WGS) entry which is preliminary data.</text>
</comment>
<keyword evidence="3" id="KW-1185">Reference proteome</keyword>
<feature type="compositionally biased region" description="Basic and acidic residues" evidence="1">
    <location>
        <begin position="422"/>
        <end position="444"/>
    </location>
</feature>
<dbReference type="AlphaFoldDB" id="A0A835V1H8"/>
<feature type="compositionally biased region" description="Basic and acidic residues" evidence="1">
    <location>
        <begin position="397"/>
        <end position="409"/>
    </location>
</feature>
<feature type="compositionally biased region" description="Polar residues" evidence="1">
    <location>
        <begin position="47"/>
        <end position="63"/>
    </location>
</feature>
<dbReference type="EMBL" id="JADCNL010000005">
    <property type="protein sequence ID" value="KAG0480280.1"/>
    <property type="molecule type" value="Genomic_DNA"/>
</dbReference>
<sequence>MSVASANQEMAQPNQLNDSGDMSAAPIKRKRGRPRKDEVSESESKRSTQQRVVRPTPSYNHSLVGQKVSGSLVGVFDAGYLLNVQVGSTGPKLRGLVFDPCLSIPVSAENDVAPHLPMLRRDGSSLPVAEGFVHHRDVSLQTHLTRTPSSSIQNLQAKEPSSSTFTAQVLDAVHPNLMEVTPSHGGHVFQPTSGELDLELVSRTSMGIQDEQSHLTSSMPLQSHFPKETVVDVSRPSDGSDLLDTSLVIRSDVSNVSNAAITAKQVSLDLSKLPDDSPADEFKETPPSNSFELSGVSMEATAHASHDPSNSRKVAMTPFTDLSLNVSLEVPLNIPNSSDAFKEAPYFASKPSDAQPKEILGIAQKFNLEKELSDPSQKAAFDASKLSAAHTLAAGSRKEEDFSAQRMEESLQIIDESIQNPKADDPPKPSEMDLAIDVRDKIEDDGNTSSLTKIYEPHNAVQEKLEEGTSTQQASTAQN</sequence>
<gene>
    <name evidence="2" type="ORF">HPP92_011138</name>
</gene>
<feature type="region of interest" description="Disordered" evidence="1">
    <location>
        <begin position="271"/>
        <end position="292"/>
    </location>
</feature>
<protein>
    <recommendedName>
        <fullName evidence="4">AT hook motif-containing protein</fullName>
    </recommendedName>
</protein>
<feature type="region of interest" description="Disordered" evidence="1">
    <location>
        <begin position="1"/>
        <end position="64"/>
    </location>
</feature>
<feature type="compositionally biased region" description="Polar residues" evidence="1">
    <location>
        <begin position="468"/>
        <end position="479"/>
    </location>
</feature>
<evidence type="ECO:0000313" key="3">
    <source>
        <dbReference type="Proteomes" id="UP000636800"/>
    </source>
</evidence>
<dbReference type="PANTHER" id="PTHR34682:SF1">
    <property type="entry name" value="PROTEIN METABOLIC NETWORK MODULATOR 1"/>
    <property type="match status" value="1"/>
</dbReference>
<reference evidence="2 3" key="1">
    <citation type="journal article" date="2020" name="Nat. Food">
        <title>A phased Vanilla planifolia genome enables genetic improvement of flavour and production.</title>
        <authorList>
            <person name="Hasing T."/>
            <person name="Tang H."/>
            <person name="Brym M."/>
            <person name="Khazi F."/>
            <person name="Huang T."/>
            <person name="Chambers A.H."/>
        </authorList>
    </citation>
    <scope>NUCLEOTIDE SEQUENCE [LARGE SCALE GENOMIC DNA]</scope>
    <source>
        <tissue evidence="2">Leaf</tissue>
    </source>
</reference>
<feature type="compositionally biased region" description="Basic and acidic residues" evidence="1">
    <location>
        <begin position="35"/>
        <end position="46"/>
    </location>
</feature>
<dbReference type="Proteomes" id="UP000636800">
    <property type="component" value="Chromosome 5"/>
</dbReference>
<evidence type="ECO:0000313" key="2">
    <source>
        <dbReference type="EMBL" id="KAG0480280.1"/>
    </source>
</evidence>